<dbReference type="OrthoDB" id="5775605at2759"/>
<dbReference type="STRING" id="318479.A0A0N4U6A6"/>
<dbReference type="Proteomes" id="UP000274756">
    <property type="component" value="Unassembled WGS sequence"/>
</dbReference>
<evidence type="ECO:0000259" key="3">
    <source>
        <dbReference type="PROSITE" id="PS51034"/>
    </source>
</evidence>
<sequence length="170" mass="18902">MRRSSFVLLSVFLSIVHAANIPLKIPEVSINKTHMPISGCIFSVHKQGPGGEAVSGISLNSELYYQIKCKPEEGYCLHVGNCTVSGEGKEPYRIIDENGCTKEPSLFEHVQYEDDFTAGIYNPIPIRFRGSSSAVQFFCVTTYLPSANGKCEHKLCTWNEYTTKINLKGM</sequence>
<feature type="domain" description="ZP" evidence="3">
    <location>
        <begin position="1"/>
        <end position="163"/>
    </location>
</feature>
<name>A0A0N4U6A6_DRAME</name>
<evidence type="ECO:0000313" key="6">
    <source>
        <dbReference type="Proteomes" id="UP000274756"/>
    </source>
</evidence>
<dbReference type="PROSITE" id="PS51034">
    <property type="entry name" value="ZP_2"/>
    <property type="match status" value="1"/>
</dbReference>
<evidence type="ECO:0000313" key="5">
    <source>
        <dbReference type="Proteomes" id="UP000038040"/>
    </source>
</evidence>
<reference evidence="4 6" key="2">
    <citation type="submission" date="2018-11" db="EMBL/GenBank/DDBJ databases">
        <authorList>
            <consortium name="Pathogen Informatics"/>
        </authorList>
    </citation>
    <scope>NUCLEOTIDE SEQUENCE [LARGE SCALE GENOMIC DNA]</scope>
</reference>
<keyword evidence="6" id="KW-1185">Reference proteome</keyword>
<evidence type="ECO:0000256" key="2">
    <source>
        <dbReference type="SAM" id="SignalP"/>
    </source>
</evidence>
<dbReference type="Pfam" id="PF25301">
    <property type="entry name" value="CUT_C"/>
    <property type="match status" value="1"/>
</dbReference>
<dbReference type="PANTHER" id="PTHR22907:SF60">
    <property type="entry name" value="CUTICLIN-3"/>
    <property type="match status" value="1"/>
</dbReference>
<evidence type="ECO:0000313" key="7">
    <source>
        <dbReference type="WBParaSite" id="DME_0000244301-mRNA-1"/>
    </source>
</evidence>
<dbReference type="InterPro" id="IPR057475">
    <property type="entry name" value="CUT_C"/>
</dbReference>
<feature type="signal peptide" evidence="2">
    <location>
        <begin position="1"/>
        <end position="18"/>
    </location>
</feature>
<keyword evidence="1 2" id="KW-0732">Signal</keyword>
<evidence type="ECO:0000313" key="4">
    <source>
        <dbReference type="EMBL" id="VDN56830.1"/>
    </source>
</evidence>
<organism evidence="5 7">
    <name type="scientific">Dracunculus medinensis</name>
    <name type="common">Guinea worm</name>
    <dbReference type="NCBI Taxonomy" id="318479"/>
    <lineage>
        <taxon>Eukaryota</taxon>
        <taxon>Metazoa</taxon>
        <taxon>Ecdysozoa</taxon>
        <taxon>Nematoda</taxon>
        <taxon>Chromadorea</taxon>
        <taxon>Rhabditida</taxon>
        <taxon>Spirurina</taxon>
        <taxon>Dracunculoidea</taxon>
        <taxon>Dracunculidae</taxon>
        <taxon>Dracunculus</taxon>
    </lineage>
</organism>
<dbReference type="PANTHER" id="PTHR22907">
    <property type="entry name" value="GH04558P"/>
    <property type="match status" value="1"/>
</dbReference>
<protein>
    <submittedName>
        <fullName evidence="7">ZP domain-containing protein</fullName>
    </submittedName>
</protein>
<proteinExistence type="predicted"/>
<gene>
    <name evidence="4" type="ORF">DME_LOCUS6803</name>
</gene>
<dbReference type="WBParaSite" id="DME_0000244301-mRNA-1">
    <property type="protein sequence ID" value="DME_0000244301-mRNA-1"/>
    <property type="gene ID" value="DME_0000244301"/>
</dbReference>
<dbReference type="EMBL" id="UYYG01001157">
    <property type="protein sequence ID" value="VDN56830.1"/>
    <property type="molecule type" value="Genomic_DNA"/>
</dbReference>
<dbReference type="Proteomes" id="UP000038040">
    <property type="component" value="Unplaced"/>
</dbReference>
<feature type="chain" id="PRO_5033230059" evidence="2">
    <location>
        <begin position="19"/>
        <end position="170"/>
    </location>
</feature>
<dbReference type="InterPro" id="IPR001507">
    <property type="entry name" value="ZP_dom"/>
</dbReference>
<dbReference type="AlphaFoldDB" id="A0A0N4U6A6"/>
<accession>A0A0N4U6A6</accession>
<evidence type="ECO:0000256" key="1">
    <source>
        <dbReference type="ARBA" id="ARBA00022729"/>
    </source>
</evidence>
<dbReference type="InterPro" id="IPR051962">
    <property type="entry name" value="Cuticlin"/>
</dbReference>
<reference evidence="7" key="1">
    <citation type="submission" date="2017-02" db="UniProtKB">
        <authorList>
            <consortium name="WormBaseParasite"/>
        </authorList>
    </citation>
    <scope>IDENTIFICATION</scope>
</reference>